<dbReference type="OrthoDB" id="6965449at2"/>
<reference evidence="1 2" key="1">
    <citation type="submission" date="2017-04" db="EMBL/GenBank/DDBJ databases">
        <title>Presence of VIM-2 positive Pseudomonas species in chickens and their surrounding environment.</title>
        <authorList>
            <person name="Zhang R."/>
        </authorList>
    </citation>
    <scope>NUCLEOTIDE SEQUENCE [LARGE SCALE GENOMIC DNA]</scope>
    <source>
        <strain evidence="1 2">DZ-C18</strain>
    </source>
</reference>
<protein>
    <submittedName>
        <fullName evidence="1">Uncharacterized protein</fullName>
    </submittedName>
</protein>
<dbReference type="AlphaFoldDB" id="A0A1X0ZM73"/>
<accession>A0A1X0ZM73</accession>
<evidence type="ECO:0000313" key="2">
    <source>
        <dbReference type="Proteomes" id="UP000193675"/>
    </source>
</evidence>
<dbReference type="RefSeq" id="WP_084859259.1">
    <property type="nucleotide sequence ID" value="NZ_NBWC01000055.1"/>
</dbReference>
<evidence type="ECO:0000313" key="1">
    <source>
        <dbReference type="EMBL" id="ORL58071.1"/>
    </source>
</evidence>
<gene>
    <name evidence="1" type="ORF">B7H17_26095</name>
</gene>
<name>A0A1X0ZM73_PSEPU</name>
<comment type="caution">
    <text evidence="1">The sequence shown here is derived from an EMBL/GenBank/DDBJ whole genome shotgun (WGS) entry which is preliminary data.</text>
</comment>
<organism evidence="1 2">
    <name type="scientific">Pseudomonas putida</name>
    <name type="common">Arthrobacter siderocapsulatus</name>
    <dbReference type="NCBI Taxonomy" id="303"/>
    <lineage>
        <taxon>Bacteria</taxon>
        <taxon>Pseudomonadati</taxon>
        <taxon>Pseudomonadota</taxon>
        <taxon>Gammaproteobacteria</taxon>
        <taxon>Pseudomonadales</taxon>
        <taxon>Pseudomonadaceae</taxon>
        <taxon>Pseudomonas</taxon>
    </lineage>
</organism>
<proteinExistence type="predicted"/>
<sequence length="172" mass="19019">MNQSIDPEAAKAAFFASGGSIVVLDGFQYVPRRPRRDEEVIRADPPKPVNTKAMKRQKQLAELRELAKTMTYAQAAAHTGLSKMTLYRAAQDGGFAFKPDPRRGHGEKNRVYADPAADKALAAQIAELRDAGLNRHEAKKKLGISDRKFCRVIHLFGVDYPKAEGKRCDGPI</sequence>
<dbReference type="Proteomes" id="UP000193675">
    <property type="component" value="Unassembled WGS sequence"/>
</dbReference>
<dbReference type="EMBL" id="NBWC01000055">
    <property type="protein sequence ID" value="ORL58071.1"/>
    <property type="molecule type" value="Genomic_DNA"/>
</dbReference>